<accession>A0ABW0BRW5</accession>
<organism evidence="2 3">
    <name type="scientific">Algoriphagus aquatilis</name>
    <dbReference type="NCBI Taxonomy" id="490186"/>
    <lineage>
        <taxon>Bacteria</taxon>
        <taxon>Pseudomonadati</taxon>
        <taxon>Bacteroidota</taxon>
        <taxon>Cytophagia</taxon>
        <taxon>Cytophagales</taxon>
        <taxon>Cyclobacteriaceae</taxon>
        <taxon>Algoriphagus</taxon>
    </lineage>
</organism>
<feature type="chain" id="PRO_5046831839" description="DUF4136 domain-containing protein" evidence="1">
    <location>
        <begin position="21"/>
        <end position="196"/>
    </location>
</feature>
<keyword evidence="3" id="KW-1185">Reference proteome</keyword>
<sequence length="196" mass="23100">MKKILLFSYLVFLTCFQARCQQEYSAVESRLEMYFQATQNKDWKAVIEMINPKVFSFTAKEQMVQLYSQMESDAGMEMNFTEMEILKIRKGVEWRDTTYVPVDYKITLIVDLNPSRYQDPDMLKSISTGFEVVYGGQDISFDRERMSFTIRAKSTLIASSLLNSEQWYFGEYKPTDPITKLIFPEEILKRLEQGWN</sequence>
<dbReference type="EMBL" id="JBHSKS010000002">
    <property type="protein sequence ID" value="MFC5190583.1"/>
    <property type="molecule type" value="Genomic_DNA"/>
</dbReference>
<keyword evidence="1" id="KW-0732">Signal</keyword>
<name>A0ABW0BRW5_9BACT</name>
<proteinExistence type="predicted"/>
<reference evidence="3" key="1">
    <citation type="journal article" date="2019" name="Int. J. Syst. Evol. Microbiol.">
        <title>The Global Catalogue of Microorganisms (GCM) 10K type strain sequencing project: providing services to taxonomists for standard genome sequencing and annotation.</title>
        <authorList>
            <consortium name="The Broad Institute Genomics Platform"/>
            <consortium name="The Broad Institute Genome Sequencing Center for Infectious Disease"/>
            <person name="Wu L."/>
            <person name="Ma J."/>
        </authorList>
    </citation>
    <scope>NUCLEOTIDE SEQUENCE [LARGE SCALE GENOMIC DNA]</scope>
    <source>
        <strain evidence="3">CGMCC 1.7030</strain>
    </source>
</reference>
<gene>
    <name evidence="2" type="ORF">ACFPIK_02300</name>
</gene>
<dbReference type="Proteomes" id="UP001596163">
    <property type="component" value="Unassembled WGS sequence"/>
</dbReference>
<evidence type="ECO:0000313" key="3">
    <source>
        <dbReference type="Proteomes" id="UP001596163"/>
    </source>
</evidence>
<evidence type="ECO:0000313" key="2">
    <source>
        <dbReference type="EMBL" id="MFC5190583.1"/>
    </source>
</evidence>
<evidence type="ECO:0000256" key="1">
    <source>
        <dbReference type="SAM" id="SignalP"/>
    </source>
</evidence>
<protein>
    <recommendedName>
        <fullName evidence="4">DUF4136 domain-containing protein</fullName>
    </recommendedName>
</protein>
<dbReference type="RefSeq" id="WP_377911804.1">
    <property type="nucleotide sequence ID" value="NZ_JBHSKS010000002.1"/>
</dbReference>
<evidence type="ECO:0008006" key="4">
    <source>
        <dbReference type="Google" id="ProtNLM"/>
    </source>
</evidence>
<comment type="caution">
    <text evidence="2">The sequence shown here is derived from an EMBL/GenBank/DDBJ whole genome shotgun (WGS) entry which is preliminary data.</text>
</comment>
<feature type="signal peptide" evidence="1">
    <location>
        <begin position="1"/>
        <end position="20"/>
    </location>
</feature>